<evidence type="ECO:0000313" key="1">
    <source>
        <dbReference type="EMBL" id="CAJ2662830.1"/>
    </source>
</evidence>
<protein>
    <submittedName>
        <fullName evidence="1">Uncharacterized protein</fullName>
    </submittedName>
</protein>
<dbReference type="Proteomes" id="UP001177021">
    <property type="component" value="Unassembled WGS sequence"/>
</dbReference>
<keyword evidence="2" id="KW-1185">Reference proteome</keyword>
<gene>
    <name evidence="1" type="ORF">MILVUS5_LOCUS28366</name>
</gene>
<sequence>MLPTFAHFLDRLSRLAVGSVNRFQWKKKLASKDAEAGGNPVVVEGEDDMDDDDLLDEGSDFDVMEQKAVFEKPDLGMQNHLKALFIRAKVNDVRVNKVLVDGGAVVNIMPHFMLKKLGLYDTDLHSHNVVLANYEGKTGHSLGAMQLEMLPSIQMRWCRKMYTTQSSCIQPMAFVGKEKTLKSPCLRMLTHQLLDGSTSMNMMIKSPAWDRITAYAAENRIKMALEAINLQENMAVEANIDSGNEVALEASDLNNGEKQRLDCVYDDEPLGFEKDPHSSTQRMQAQDPLQEIDIGDGSIKRPTYISVNIDPSLRDRMVELLKHYKDCFAWDYSEMPRLSRNLVEHRLPLRPDKKPVKQLPRRFAPEIMTKIKAEIERLLKCKFVRTTRYVEWLTNIVPIIKKNGSLRVCIDFRDLNNATPKDEYSMPVAEMLVDSAAVHEYLSIIGKWALALTEYSLTYQSLRAVKGQIVADFLADHSVVEAPVTYVDFEPWILYFDGSRHKHGTGIGILIISPLRIPTKFRYKINGACSNNEAEYEALIAGLKILLDLGAKHVKIRGDSELVIKQLTK</sequence>
<name>A0ACB0L2N9_TRIPR</name>
<accession>A0ACB0L2N9</accession>
<dbReference type="EMBL" id="CASHSV030000409">
    <property type="protein sequence ID" value="CAJ2662830.1"/>
    <property type="molecule type" value="Genomic_DNA"/>
</dbReference>
<comment type="caution">
    <text evidence="1">The sequence shown here is derived from an EMBL/GenBank/DDBJ whole genome shotgun (WGS) entry which is preliminary data.</text>
</comment>
<reference evidence="1" key="1">
    <citation type="submission" date="2023-10" db="EMBL/GenBank/DDBJ databases">
        <authorList>
            <person name="Rodriguez Cubillos JULIANA M."/>
            <person name="De Vega J."/>
        </authorList>
    </citation>
    <scope>NUCLEOTIDE SEQUENCE</scope>
</reference>
<evidence type="ECO:0000313" key="2">
    <source>
        <dbReference type="Proteomes" id="UP001177021"/>
    </source>
</evidence>
<organism evidence="1 2">
    <name type="scientific">Trifolium pratense</name>
    <name type="common">Red clover</name>
    <dbReference type="NCBI Taxonomy" id="57577"/>
    <lineage>
        <taxon>Eukaryota</taxon>
        <taxon>Viridiplantae</taxon>
        <taxon>Streptophyta</taxon>
        <taxon>Embryophyta</taxon>
        <taxon>Tracheophyta</taxon>
        <taxon>Spermatophyta</taxon>
        <taxon>Magnoliopsida</taxon>
        <taxon>eudicotyledons</taxon>
        <taxon>Gunneridae</taxon>
        <taxon>Pentapetalae</taxon>
        <taxon>rosids</taxon>
        <taxon>fabids</taxon>
        <taxon>Fabales</taxon>
        <taxon>Fabaceae</taxon>
        <taxon>Papilionoideae</taxon>
        <taxon>50 kb inversion clade</taxon>
        <taxon>NPAAA clade</taxon>
        <taxon>Hologalegina</taxon>
        <taxon>IRL clade</taxon>
        <taxon>Trifolieae</taxon>
        <taxon>Trifolium</taxon>
    </lineage>
</organism>
<proteinExistence type="predicted"/>